<protein>
    <submittedName>
        <fullName evidence="2">Probable RNA-directed DNA polymerase from transposon BS</fullName>
    </submittedName>
</protein>
<evidence type="ECO:0000313" key="3">
    <source>
        <dbReference type="Proteomes" id="UP000299102"/>
    </source>
</evidence>
<dbReference type="GO" id="GO:0003964">
    <property type="term" value="F:RNA-directed DNA polymerase activity"/>
    <property type="evidence" value="ECO:0007669"/>
    <property type="project" value="UniProtKB-KW"/>
</dbReference>
<feature type="domain" description="Reverse transcriptase" evidence="1">
    <location>
        <begin position="1"/>
        <end position="234"/>
    </location>
</feature>
<keyword evidence="2" id="KW-0695">RNA-directed DNA polymerase</keyword>
<organism evidence="2 3">
    <name type="scientific">Eumeta variegata</name>
    <name type="common">Bagworm moth</name>
    <name type="synonym">Eumeta japonica</name>
    <dbReference type="NCBI Taxonomy" id="151549"/>
    <lineage>
        <taxon>Eukaryota</taxon>
        <taxon>Metazoa</taxon>
        <taxon>Ecdysozoa</taxon>
        <taxon>Arthropoda</taxon>
        <taxon>Hexapoda</taxon>
        <taxon>Insecta</taxon>
        <taxon>Pterygota</taxon>
        <taxon>Neoptera</taxon>
        <taxon>Endopterygota</taxon>
        <taxon>Lepidoptera</taxon>
        <taxon>Glossata</taxon>
        <taxon>Ditrysia</taxon>
        <taxon>Tineoidea</taxon>
        <taxon>Psychidae</taxon>
        <taxon>Oiketicinae</taxon>
        <taxon>Eumeta</taxon>
    </lineage>
</organism>
<evidence type="ECO:0000259" key="1">
    <source>
        <dbReference type="PROSITE" id="PS50878"/>
    </source>
</evidence>
<evidence type="ECO:0000313" key="2">
    <source>
        <dbReference type="EMBL" id="GBP79734.1"/>
    </source>
</evidence>
<dbReference type="AlphaFoldDB" id="A0A4C1YY70"/>
<proteinExistence type="predicted"/>
<reference evidence="2 3" key="1">
    <citation type="journal article" date="2019" name="Commun. Biol.">
        <title>The bagworm genome reveals a unique fibroin gene that provides high tensile strength.</title>
        <authorList>
            <person name="Kono N."/>
            <person name="Nakamura H."/>
            <person name="Ohtoshi R."/>
            <person name="Tomita M."/>
            <person name="Numata K."/>
            <person name="Arakawa K."/>
        </authorList>
    </citation>
    <scope>NUCLEOTIDE SEQUENCE [LARGE SCALE GENOMIC DNA]</scope>
</reference>
<dbReference type="PANTHER" id="PTHR33332">
    <property type="entry name" value="REVERSE TRANSCRIPTASE DOMAIN-CONTAINING PROTEIN"/>
    <property type="match status" value="1"/>
</dbReference>
<gene>
    <name evidence="2" type="primary">RTase</name>
    <name evidence="2" type="ORF">EVAR_49433_1</name>
</gene>
<dbReference type="STRING" id="151549.A0A4C1YY70"/>
<dbReference type="Proteomes" id="UP000299102">
    <property type="component" value="Unassembled WGS sequence"/>
</dbReference>
<comment type="caution">
    <text evidence="2">The sequence shown here is derived from an EMBL/GenBank/DDBJ whole genome shotgun (WGS) entry which is preliminary data.</text>
</comment>
<name>A0A4C1YY70_EUMVA</name>
<dbReference type="PROSITE" id="PS50878">
    <property type="entry name" value="RT_POL"/>
    <property type="match status" value="1"/>
</dbReference>
<dbReference type="EMBL" id="BGZK01001427">
    <property type="protein sequence ID" value="GBP79734.1"/>
    <property type="molecule type" value="Genomic_DNA"/>
</dbReference>
<dbReference type="Pfam" id="PF00078">
    <property type="entry name" value="RVT_1"/>
    <property type="match status" value="1"/>
</dbReference>
<sequence>MDEIDTAIRALTNHIKKVVKRCSPEVPASVDRRNLPADALDLLRAKNAALRHAYAYPSRGNLARSQQYITEAFKTKKRSVVVLFDVAKAFDRVWHVGLTYKLYLLEVPDRLIHATNHYLTNRHFMLKHKNTHSSRRLIRAGVPKGSTLPPFLYSAYTNDIRRPSAGVQLALFTDDTALYLRGQIERSIFPHLQKAIDELIRWFQTWRIEVISPKLWTAPTFGCQMVPTCVGIPETSCAERIPLKDTPQNKSRAVNTLVCSPAAETFLVGFSSTLQACMGARAFVMHFSPPPRRKRKKKTSVIVVLRPPHIKLGFYKEA</sequence>
<keyword evidence="2" id="KW-0808">Transferase</keyword>
<dbReference type="InterPro" id="IPR000477">
    <property type="entry name" value="RT_dom"/>
</dbReference>
<dbReference type="OrthoDB" id="10020599at2759"/>
<accession>A0A4C1YY70</accession>
<keyword evidence="2" id="KW-0548">Nucleotidyltransferase</keyword>
<keyword evidence="3" id="KW-1185">Reference proteome</keyword>